<feature type="compositionally biased region" description="Basic and acidic residues" evidence="2">
    <location>
        <begin position="1"/>
        <end position="15"/>
    </location>
</feature>
<organism evidence="3 4">
    <name type="scientific">Pinctada imbricata</name>
    <name type="common">Atlantic pearl-oyster</name>
    <name type="synonym">Pinctada martensii</name>
    <dbReference type="NCBI Taxonomy" id="66713"/>
    <lineage>
        <taxon>Eukaryota</taxon>
        <taxon>Metazoa</taxon>
        <taxon>Spiralia</taxon>
        <taxon>Lophotrochozoa</taxon>
        <taxon>Mollusca</taxon>
        <taxon>Bivalvia</taxon>
        <taxon>Autobranchia</taxon>
        <taxon>Pteriomorphia</taxon>
        <taxon>Pterioida</taxon>
        <taxon>Pterioidea</taxon>
        <taxon>Pteriidae</taxon>
        <taxon>Pinctada</taxon>
    </lineage>
</organism>
<evidence type="ECO:0000313" key="3">
    <source>
        <dbReference type="EMBL" id="KAK3098902.1"/>
    </source>
</evidence>
<evidence type="ECO:0000256" key="2">
    <source>
        <dbReference type="SAM" id="MobiDB-lite"/>
    </source>
</evidence>
<name>A0AA88YGD5_PINIB</name>
<evidence type="ECO:0000256" key="1">
    <source>
        <dbReference type="SAM" id="Coils"/>
    </source>
</evidence>
<gene>
    <name evidence="3" type="ORF">FSP39_024149</name>
</gene>
<comment type="caution">
    <text evidence="3">The sequence shown here is derived from an EMBL/GenBank/DDBJ whole genome shotgun (WGS) entry which is preliminary data.</text>
</comment>
<protein>
    <submittedName>
        <fullName evidence="3">Uncharacterized protein</fullName>
    </submittedName>
</protein>
<evidence type="ECO:0000313" key="4">
    <source>
        <dbReference type="Proteomes" id="UP001186944"/>
    </source>
</evidence>
<keyword evidence="4" id="KW-1185">Reference proteome</keyword>
<sequence length="284" mass="32607">MSKNSTKDSTKDTLIKRKMSITPEKPPSKRPTKTTKIDSDESGDTAVLRCAIMKVLMDEQVLSAICEQILSGVVAVIKPDIDSQISDQVSESVENEVSDLNQKIASKDREIAELNTRIQKLEARAEEQEQYSRRTCLRFSNIPYIDGQGNTPKSPWDFDTDKIVFDMCSAVGVKVGENEIGRSHIVGEPKNGKCQIIARFQSYRVRQHVYENRFKLAKDSQKRFINEDLTKFRFKTVRHLAKLKSENKIHKYWTQDGRIFMRVRERGPKLLIKNIDDAESRLDP</sequence>
<feature type="coiled-coil region" evidence="1">
    <location>
        <begin position="90"/>
        <end position="131"/>
    </location>
</feature>
<feature type="region of interest" description="Disordered" evidence="2">
    <location>
        <begin position="1"/>
        <end position="41"/>
    </location>
</feature>
<proteinExistence type="predicted"/>
<reference evidence="3" key="1">
    <citation type="submission" date="2019-08" db="EMBL/GenBank/DDBJ databases">
        <title>The improved chromosome-level genome for the pearl oyster Pinctada fucata martensii using PacBio sequencing and Hi-C.</title>
        <authorList>
            <person name="Zheng Z."/>
        </authorList>
    </citation>
    <scope>NUCLEOTIDE SEQUENCE</scope>
    <source>
        <strain evidence="3">ZZ-2019</strain>
        <tissue evidence="3">Adductor muscle</tissue>
    </source>
</reference>
<dbReference type="AlphaFoldDB" id="A0AA88YGD5"/>
<accession>A0AA88YGD5</accession>
<keyword evidence="1" id="KW-0175">Coiled coil</keyword>
<dbReference type="Proteomes" id="UP001186944">
    <property type="component" value="Unassembled WGS sequence"/>
</dbReference>
<dbReference type="EMBL" id="VSWD01000007">
    <property type="protein sequence ID" value="KAK3098902.1"/>
    <property type="molecule type" value="Genomic_DNA"/>
</dbReference>